<dbReference type="Proteomes" id="UP000419144">
    <property type="component" value="Unassembled WGS sequence"/>
</dbReference>
<protein>
    <submittedName>
        <fullName evidence="1">Uncharacterized protein</fullName>
    </submittedName>
</protein>
<dbReference type="EMBL" id="BLBS01000048">
    <property type="protein sequence ID" value="GET91413.1"/>
    <property type="molecule type" value="Genomic_DNA"/>
</dbReference>
<gene>
    <name evidence="1" type="ORF">LtaPh_3208700</name>
</gene>
<comment type="caution">
    <text evidence="1">The sequence shown here is derived from an EMBL/GenBank/DDBJ whole genome shotgun (WGS) entry which is preliminary data.</text>
</comment>
<dbReference type="VEuPathDB" id="TriTrypDB:LtaPh_3208700"/>
<keyword evidence="2" id="KW-1185">Reference proteome</keyword>
<name>A0A640KP83_LEITA</name>
<organism evidence="1 2">
    <name type="scientific">Leishmania tarentolae</name>
    <name type="common">Sauroleishmania tarentolae</name>
    <dbReference type="NCBI Taxonomy" id="5689"/>
    <lineage>
        <taxon>Eukaryota</taxon>
        <taxon>Discoba</taxon>
        <taxon>Euglenozoa</taxon>
        <taxon>Kinetoplastea</taxon>
        <taxon>Metakinetoplastina</taxon>
        <taxon>Trypanosomatida</taxon>
        <taxon>Trypanosomatidae</taxon>
        <taxon>Leishmaniinae</taxon>
        <taxon>Leishmania</taxon>
        <taxon>lizard Leishmania</taxon>
    </lineage>
</organism>
<sequence length="1130" mass="126360">MRASAHRWRLGCVRSGPGARMLSTHTSHYLAALSFLLRDPQQFPVVIVMGRSFSAFTALYRVFPIAAYMMYNTDAMLARCTAFVEDDYPDLPCPSSVRLVPHTSALLGPDLCEKSGTYMDVMRAAAEPLSGADNVGAAELYGSGSIASAIQDEELRQSITSSFTDQFIASIGDRWGSPSVRQSCRETKPMQPVGKLELRLQNDKFSHHGSIVSHHDTHDPALPRSIHWVVPRCLIDCKVDLRKAMDAWRSVLSRSRPGEVVSLVLFVNVDVVDVTALLGCKGCCKSLGSLFLKNDVIDPQNLCRASPPPYNCASCAAFRWPLRAPSQLRTALLSLPPEGSSVTESSSGCAGAKRGSADGLPWRTRDLEVPIVNCWDKEKSMTNEYEHHDLTRTVNAFQHLFSVVSAKHQVRHRYMRKRCFWHNVLLRIPNPLQRWQWVLKKDSSPYPVPPLDAGLSRALPYTLVNDAEEKHRQQQRTVRRNAVDAATLQSLHYGDLSAASTANSARTRVPFPNPRYFTTLVSDAGALLVRDGCLSDLFVMEFKPALLEVTLSSHYWRLWHTKTLREITSMPLGGQRAFLELLSAGEKLVSAPMPSASLNLNVLKYATQFLYKSGRGRSVLAWPLTDPAEGYRCLRVAFTLSYEIYTDPRSLTHLRYAARGSSAMEAETHRLASAAGMASATAASAAGYGSAQPPLVIETLQDVISYILETMRKLGWVLVWQEDHRRWPTAVPPPCIHPHINTVPSAFPLSGGAGPAMQERIAASLERWRQEQLHVNNKRFDADVPAVGLEALSSHEAVESRNAAAVDPATATPYTSLDVWQAALIPEDAGVYLWEGQTVFFDDGRAGVIVEFRPPPSELFTPIEDHPTEAKRAYWRVQQEVHADFIRFYRWRLHCFAAVNPRHATAAFTSLPHYVRAREMTQFPVVELLHRVTNGMRPLVQVLPRRTSQYHVAYPRVCVVSVAEQKSWYEAQGQPVLAEEEFRDVVWRLSTTDADERAASEVTLLRLPLSPFRIEEASLPFVSRMMELSRHPASRDVQGVLRHSTTTKARQALFQSLNAKWATCHRNAALHDRTSRQRLWAVKGRTHISWRTLSASFHSSEALYFSFATANPDTVLHGKQGNNSVEMRHS</sequence>
<dbReference type="AlphaFoldDB" id="A0A640KP83"/>
<proteinExistence type="predicted"/>
<evidence type="ECO:0000313" key="1">
    <source>
        <dbReference type="EMBL" id="GET91413.1"/>
    </source>
</evidence>
<evidence type="ECO:0000313" key="2">
    <source>
        <dbReference type="Proteomes" id="UP000419144"/>
    </source>
</evidence>
<dbReference type="OrthoDB" id="273330at2759"/>
<reference evidence="1" key="1">
    <citation type="submission" date="2019-11" db="EMBL/GenBank/DDBJ databases">
        <title>Leishmania tarentolae CDS.</title>
        <authorList>
            <person name="Goto Y."/>
            <person name="Yamagishi J."/>
        </authorList>
    </citation>
    <scope>NUCLEOTIDE SEQUENCE [LARGE SCALE GENOMIC DNA]</scope>
    <source>
        <strain evidence="1">Parrot Tar II</strain>
    </source>
</reference>
<accession>A0A640KP83</accession>